<dbReference type="GO" id="GO:0042277">
    <property type="term" value="F:peptide binding"/>
    <property type="evidence" value="ECO:0007669"/>
    <property type="project" value="TreeGrafter"/>
</dbReference>
<evidence type="ECO:0000256" key="12">
    <source>
        <dbReference type="ARBA" id="ARBA00022837"/>
    </source>
</evidence>
<dbReference type="Proteomes" id="UP000053806">
    <property type="component" value="Unassembled WGS sequence"/>
</dbReference>
<dbReference type="Gene3D" id="1.25.50.20">
    <property type="match status" value="1"/>
</dbReference>
<keyword evidence="13" id="KW-0735">Signal-anchor</keyword>
<feature type="non-terminal residue" evidence="28">
    <location>
        <position position="947"/>
    </location>
</feature>
<dbReference type="PANTHER" id="PTHR11533">
    <property type="entry name" value="PROTEASE M1 ZINC METALLOPROTEASE"/>
    <property type="match status" value="1"/>
</dbReference>
<keyword evidence="29" id="KW-1185">Reference proteome</keyword>
<feature type="domain" description="Aminopeptidase N-like N-terminal" evidence="27">
    <location>
        <begin position="85"/>
        <end position="273"/>
    </location>
</feature>
<evidence type="ECO:0000256" key="21">
    <source>
        <dbReference type="PIRSR" id="PIRSR634016-3"/>
    </source>
</evidence>
<dbReference type="EC" id="3.4.11.-" evidence="23"/>
<feature type="active site" description="Proton acceptor" evidence="19">
    <location>
        <position position="381"/>
    </location>
</feature>
<dbReference type="InterPro" id="IPR050344">
    <property type="entry name" value="Peptidase_M1_aminopeptidases"/>
</dbReference>
<feature type="binding site" evidence="21">
    <location>
        <position position="403"/>
    </location>
    <ligand>
        <name>Zn(2+)</name>
        <dbReference type="ChEBI" id="CHEBI:29105"/>
        <note>catalytic</note>
    </ligand>
</feature>
<dbReference type="Gene3D" id="1.10.390.10">
    <property type="entry name" value="Neutral Protease Domain 2"/>
    <property type="match status" value="1"/>
</dbReference>
<evidence type="ECO:0000256" key="24">
    <source>
        <dbReference type="SAM" id="MobiDB-lite"/>
    </source>
</evidence>
<keyword evidence="6" id="KW-1003">Cell membrane</keyword>
<feature type="site" description="Transition state stabilizer" evidence="22">
    <location>
        <position position="466"/>
    </location>
</feature>
<protein>
    <recommendedName>
        <fullName evidence="23">Aminopeptidase</fullName>
        <ecNumber evidence="23">3.4.11.-</ecNumber>
    </recommendedName>
</protein>
<keyword evidence="18" id="KW-0325">Glycoprotein</keyword>
<dbReference type="FunFam" id="2.60.40.1910:FF:000003">
    <property type="entry name" value="Aminopeptidase"/>
    <property type="match status" value="1"/>
</dbReference>
<evidence type="ECO:0000256" key="8">
    <source>
        <dbReference type="ARBA" id="ARBA00022692"/>
    </source>
</evidence>
<evidence type="ECO:0000256" key="17">
    <source>
        <dbReference type="ARBA" id="ARBA00023157"/>
    </source>
</evidence>
<dbReference type="InterPro" id="IPR024571">
    <property type="entry name" value="ERAP1-like_C_dom"/>
</dbReference>
<evidence type="ECO:0000256" key="3">
    <source>
        <dbReference type="ARBA" id="ARBA00010136"/>
    </source>
</evidence>
<evidence type="ECO:0000256" key="13">
    <source>
        <dbReference type="ARBA" id="ARBA00022968"/>
    </source>
</evidence>
<keyword evidence="14 23" id="KW-1133">Transmembrane helix</keyword>
<evidence type="ECO:0000256" key="14">
    <source>
        <dbReference type="ARBA" id="ARBA00022989"/>
    </source>
</evidence>
<organism evidence="28 29">
    <name type="scientific">Fulmarus glacialis</name>
    <name type="common">Northern fulmar</name>
    <dbReference type="NCBI Taxonomy" id="30455"/>
    <lineage>
        <taxon>Eukaryota</taxon>
        <taxon>Metazoa</taxon>
        <taxon>Chordata</taxon>
        <taxon>Craniata</taxon>
        <taxon>Vertebrata</taxon>
        <taxon>Euteleostomi</taxon>
        <taxon>Archelosauria</taxon>
        <taxon>Archosauria</taxon>
        <taxon>Dinosauria</taxon>
        <taxon>Saurischia</taxon>
        <taxon>Theropoda</taxon>
        <taxon>Coelurosauria</taxon>
        <taxon>Aves</taxon>
        <taxon>Neognathae</taxon>
        <taxon>Neoaves</taxon>
        <taxon>Aequornithes</taxon>
        <taxon>Procellariiformes</taxon>
        <taxon>Procellariidae</taxon>
        <taxon>Fulmarus</taxon>
    </lineage>
</organism>
<evidence type="ECO:0000256" key="5">
    <source>
        <dbReference type="ARBA" id="ARBA00022438"/>
    </source>
</evidence>
<evidence type="ECO:0000256" key="15">
    <source>
        <dbReference type="ARBA" id="ARBA00023049"/>
    </source>
</evidence>
<feature type="region of interest" description="Disordered" evidence="24">
    <location>
        <begin position="38"/>
        <end position="74"/>
    </location>
</feature>
<dbReference type="Pfam" id="PF11838">
    <property type="entry name" value="ERAP1_C"/>
    <property type="match status" value="1"/>
</dbReference>
<evidence type="ECO:0000313" key="28">
    <source>
        <dbReference type="EMBL" id="KFW02003.1"/>
    </source>
</evidence>
<dbReference type="GO" id="GO:0006508">
    <property type="term" value="P:proteolysis"/>
    <property type="evidence" value="ECO:0007669"/>
    <property type="project" value="UniProtKB-KW"/>
</dbReference>
<dbReference type="Pfam" id="PF17900">
    <property type="entry name" value="Peptidase_M1_N"/>
    <property type="match status" value="1"/>
</dbReference>
<keyword evidence="5 23" id="KW-0031">Aminopeptidase</keyword>
<evidence type="ECO:0000256" key="16">
    <source>
        <dbReference type="ARBA" id="ARBA00023136"/>
    </source>
</evidence>
<dbReference type="GO" id="GO:0070006">
    <property type="term" value="F:metalloaminopeptidase activity"/>
    <property type="evidence" value="ECO:0007669"/>
    <property type="project" value="TreeGrafter"/>
</dbReference>
<reference evidence="28 29" key="1">
    <citation type="submission" date="2014-04" db="EMBL/GenBank/DDBJ databases">
        <title>Genome evolution of avian class.</title>
        <authorList>
            <person name="Zhang G."/>
            <person name="Li C."/>
        </authorList>
    </citation>
    <scope>NUCLEOTIDE SEQUENCE [LARGE SCALE GENOMIC DNA]</scope>
    <source>
        <strain evidence="28">BGI_N327</strain>
    </source>
</reference>
<dbReference type="PANTHER" id="PTHR11533:SF276">
    <property type="entry name" value="GLUTAMYL AMINOPEPTIDASE"/>
    <property type="match status" value="1"/>
</dbReference>
<feature type="domain" description="ERAP1-like C-terminal" evidence="26">
    <location>
        <begin position="603"/>
        <end position="928"/>
    </location>
</feature>
<dbReference type="MEROPS" id="M01.003"/>
<gene>
    <name evidence="28" type="ORF">N327_09376</name>
</gene>
<comment type="similarity">
    <text evidence="3 23">Belongs to the peptidase M1 family.</text>
</comment>
<evidence type="ECO:0000256" key="6">
    <source>
        <dbReference type="ARBA" id="ARBA00022475"/>
    </source>
</evidence>
<evidence type="ECO:0000259" key="25">
    <source>
        <dbReference type="Pfam" id="PF01433"/>
    </source>
</evidence>
<evidence type="ECO:0000256" key="23">
    <source>
        <dbReference type="RuleBase" id="RU364040"/>
    </source>
</evidence>
<evidence type="ECO:0000259" key="26">
    <source>
        <dbReference type="Pfam" id="PF11838"/>
    </source>
</evidence>
<dbReference type="InterPro" id="IPR042097">
    <property type="entry name" value="Aminopeptidase_N-like_N_sf"/>
</dbReference>
<dbReference type="InterPro" id="IPR045357">
    <property type="entry name" value="Aminopeptidase_N-like_N"/>
</dbReference>
<dbReference type="Pfam" id="PF01433">
    <property type="entry name" value="Peptidase_M1"/>
    <property type="match status" value="1"/>
</dbReference>
<keyword evidence="12" id="KW-0106">Calcium</keyword>
<comment type="subunit">
    <text evidence="4">Homodimer; disulfide-linked.</text>
</comment>
<evidence type="ECO:0000256" key="10">
    <source>
        <dbReference type="ARBA" id="ARBA00022801"/>
    </source>
</evidence>
<dbReference type="Gene3D" id="2.60.40.1910">
    <property type="match status" value="1"/>
</dbReference>
<dbReference type="GO" id="GO:0008270">
    <property type="term" value="F:zinc ion binding"/>
    <property type="evidence" value="ECO:0007669"/>
    <property type="project" value="UniProtKB-UniRule"/>
</dbReference>
<feature type="binding site" evidence="20">
    <location>
        <position position="210"/>
    </location>
    <ligand>
        <name>substrate</name>
    </ligand>
</feature>
<feature type="binding site" evidence="21">
    <location>
        <position position="384"/>
    </location>
    <ligand>
        <name>Zn(2+)</name>
        <dbReference type="ChEBI" id="CHEBI:29105"/>
        <note>catalytic</note>
    </ligand>
</feature>
<evidence type="ECO:0000259" key="27">
    <source>
        <dbReference type="Pfam" id="PF17900"/>
    </source>
</evidence>
<dbReference type="SUPFAM" id="SSF63737">
    <property type="entry name" value="Leukotriene A4 hydrolase N-terminal domain"/>
    <property type="match status" value="1"/>
</dbReference>
<dbReference type="GO" id="GO:0043171">
    <property type="term" value="P:peptide catabolic process"/>
    <property type="evidence" value="ECO:0007669"/>
    <property type="project" value="TreeGrafter"/>
</dbReference>
<evidence type="ECO:0000256" key="2">
    <source>
        <dbReference type="ARBA" id="ARBA00004401"/>
    </source>
</evidence>
<keyword evidence="16 23" id="KW-0472">Membrane</keyword>
<dbReference type="EMBL" id="KK594031">
    <property type="protein sequence ID" value="KFW02003.1"/>
    <property type="molecule type" value="Genomic_DNA"/>
</dbReference>
<feature type="domain" description="Peptidase M1 membrane alanine aminopeptidase" evidence="25">
    <location>
        <begin position="308"/>
        <end position="525"/>
    </location>
</feature>
<keyword evidence="7 23" id="KW-0645">Protease</keyword>
<evidence type="ECO:0000313" key="29">
    <source>
        <dbReference type="Proteomes" id="UP000053806"/>
    </source>
</evidence>
<dbReference type="InterPro" id="IPR027268">
    <property type="entry name" value="Peptidase_M4/M1_CTD_sf"/>
</dbReference>
<evidence type="ECO:0000256" key="1">
    <source>
        <dbReference type="ARBA" id="ARBA00001703"/>
    </source>
</evidence>
<feature type="binding site" evidence="20">
    <location>
        <begin position="344"/>
        <end position="348"/>
    </location>
    <ligand>
        <name>substrate</name>
    </ligand>
</feature>
<evidence type="ECO:0000256" key="22">
    <source>
        <dbReference type="PIRSR" id="PIRSR634016-4"/>
    </source>
</evidence>
<dbReference type="GO" id="GO:0004230">
    <property type="term" value="F:glutamyl aminopeptidase activity"/>
    <property type="evidence" value="ECO:0007669"/>
    <property type="project" value="UniProtKB-EC"/>
</dbReference>
<dbReference type="AlphaFoldDB" id="A0A093IK22"/>
<evidence type="ECO:0000256" key="9">
    <source>
        <dbReference type="ARBA" id="ARBA00022723"/>
    </source>
</evidence>
<evidence type="ECO:0000256" key="11">
    <source>
        <dbReference type="ARBA" id="ARBA00022833"/>
    </source>
</evidence>
<dbReference type="PRINTS" id="PR00756">
    <property type="entry name" value="ALADIPTASE"/>
</dbReference>
<dbReference type="FunFam" id="1.25.50.20:FF:000001">
    <property type="entry name" value="Aminopeptidase"/>
    <property type="match status" value="1"/>
</dbReference>
<evidence type="ECO:0000256" key="18">
    <source>
        <dbReference type="ARBA" id="ARBA00023180"/>
    </source>
</evidence>
<keyword evidence="8 23" id="KW-0812">Transmembrane</keyword>
<dbReference type="CDD" id="cd09601">
    <property type="entry name" value="M1_APN-Q_like"/>
    <property type="match status" value="1"/>
</dbReference>
<feature type="compositionally biased region" description="Pro residues" evidence="24">
    <location>
        <begin position="55"/>
        <end position="67"/>
    </location>
</feature>
<evidence type="ECO:0000256" key="20">
    <source>
        <dbReference type="PIRSR" id="PIRSR634016-2"/>
    </source>
</evidence>
<keyword evidence="17" id="KW-1015">Disulfide bond</keyword>
<comment type="cofactor">
    <cofactor evidence="21 23">
        <name>Zn(2+)</name>
        <dbReference type="ChEBI" id="CHEBI:29105"/>
    </cofactor>
    <text evidence="21 23">Binds 1 zinc ion per subunit.</text>
</comment>
<name>A0A093IK22_FULGA</name>
<dbReference type="GO" id="GO:0005886">
    <property type="term" value="C:plasma membrane"/>
    <property type="evidence" value="ECO:0007669"/>
    <property type="project" value="UniProtKB-SubCell"/>
</dbReference>
<keyword evidence="9 21" id="KW-0479">Metal-binding</keyword>
<dbReference type="InterPro" id="IPR001930">
    <property type="entry name" value="Peptidase_M1"/>
</dbReference>
<sequence>MDFEDEKSKRYCMKTKHVAVICGVVVVVGLAVGLGVGLSRPKSQQPSEETDQPTNSPPPVDLGPCPPKNDDTGDWRHFRLPTYVKPVHYDLEMKPEMETDIYTGTVSISIALEKSTSYLWLHLRETKITEMPTLRKSSGQQIALNDCFGYKPQEYIVMKAEAELSVTDESDPYILTLKFQGWLNGSLVGFYRTTYTENGQIKSIAATDHEPTDARKSFPCFDEPNKKATYNISIIHQDAYQALSNMPEQHTENLGNGWTRTTFKKSVPMSTYLVCFAVHQFHWVERMSASGKPLRVYAQPLQIHTAGYAANVTKIVFDFFEEYFNLSYSLPKLDEIAIPDFGTGAMENWGLITYRETNLLYDPNESATSNKQRVAAVVAHELVHQWFGNIVTMDWWDDLWLNEGFASYFEFLGVNAAEPDWQMLEQVLVDDVLPVMKEDSLLSSHPIVVDVSSPAEITSVFDGISYSKGASILRMLRDWITPDLFQKGCQAYLKKHHFQNAKTQQFWEALEAASNKPVKEVMDTWTRQMGYPVLEMGSNSVFTQKRFLLDPNANASHPPSDLGYKWNIPVKWRVGSSTNQIFYNASDSAGITIASPPNTFANINPDHIGFYRVNYDSQNWARLSTLLVSNHKNFSAADRAGILDDAFSLARPGLVNYSVPLELTKYLTNETDYLPWHRVISSVTYLANMLEDDTNLYPRFQEYFRYLVKPVVNQLRWNDFGGHLERLLRASVLDFACSMDDTESLNNASQLFEQWLQGQMGKNIQVLFLYFSIPANLRLLVYRYGMQNSGNESSWNYMFKKYQETSLAQEKEKLLYGLASVKNTTLLDRYLKYIYNTSLIKSQDVFTVLRYISYNTYGKTMAWDWIRLNWQYLVDRFSINDRNLGRIVTITQNFNTELQLWQMENFFEKYPNAGAGELPRSQSIEQVKNNIEWLEANKEEIRMWLEA</sequence>
<evidence type="ECO:0000256" key="4">
    <source>
        <dbReference type="ARBA" id="ARBA00011748"/>
    </source>
</evidence>
<evidence type="ECO:0000256" key="19">
    <source>
        <dbReference type="PIRSR" id="PIRSR634016-1"/>
    </source>
</evidence>
<keyword evidence="11 21" id="KW-0862">Zinc</keyword>
<keyword evidence="10 23" id="KW-0378">Hydrolase</keyword>
<dbReference type="FunFam" id="2.60.40.1730:FF:000006">
    <property type="entry name" value="Aminopeptidase"/>
    <property type="match status" value="1"/>
</dbReference>
<dbReference type="FunFam" id="1.10.390.10:FF:000016">
    <property type="entry name" value="Glutamyl aminopeptidase"/>
    <property type="match status" value="1"/>
</dbReference>
<dbReference type="GO" id="GO:0008217">
    <property type="term" value="P:regulation of blood pressure"/>
    <property type="evidence" value="ECO:0007669"/>
    <property type="project" value="TreeGrafter"/>
</dbReference>
<proteinExistence type="inferred from homology"/>
<feature type="binding site" evidence="21">
    <location>
        <position position="380"/>
    </location>
    <ligand>
        <name>Zn(2+)</name>
        <dbReference type="ChEBI" id="CHEBI:29105"/>
        <note>catalytic</note>
    </ligand>
</feature>
<accession>A0A093IK22</accession>
<dbReference type="SUPFAM" id="SSF55486">
    <property type="entry name" value="Metalloproteases ('zincins'), catalytic domain"/>
    <property type="match status" value="1"/>
</dbReference>
<feature type="transmembrane region" description="Helical" evidence="23">
    <location>
        <begin position="18"/>
        <end position="38"/>
    </location>
</feature>
<dbReference type="Gene3D" id="2.60.40.1730">
    <property type="entry name" value="tricorn interacting facor f3 domain"/>
    <property type="match status" value="1"/>
</dbReference>
<dbReference type="InterPro" id="IPR034016">
    <property type="entry name" value="M1_APN-typ"/>
</dbReference>
<dbReference type="GO" id="GO:0005737">
    <property type="term" value="C:cytoplasm"/>
    <property type="evidence" value="ECO:0007669"/>
    <property type="project" value="TreeGrafter"/>
</dbReference>
<comment type="subcellular location">
    <subcellularLocation>
        <location evidence="2">Cell membrane</location>
        <topology evidence="2">Single-pass type II membrane protein</topology>
    </subcellularLocation>
</comment>
<comment type="catalytic activity">
    <reaction evidence="1">
        <text>Release of N-terminal glutamate (and to a lesser extent aspartate) from a peptide.</text>
        <dbReference type="EC" id="3.4.11.7"/>
    </reaction>
</comment>
<keyword evidence="15 23" id="KW-0482">Metalloprotease</keyword>
<dbReference type="GO" id="GO:0005615">
    <property type="term" value="C:extracellular space"/>
    <property type="evidence" value="ECO:0007669"/>
    <property type="project" value="TreeGrafter"/>
</dbReference>
<dbReference type="InterPro" id="IPR014782">
    <property type="entry name" value="Peptidase_M1_dom"/>
</dbReference>
<feature type="binding site" evidence="20">
    <location>
        <position position="882"/>
    </location>
    <ligand>
        <name>substrate</name>
    </ligand>
</feature>
<evidence type="ECO:0000256" key="7">
    <source>
        <dbReference type="ARBA" id="ARBA00022670"/>
    </source>
</evidence>